<evidence type="ECO:0000259" key="1">
    <source>
        <dbReference type="Pfam" id="PF13847"/>
    </source>
</evidence>
<accession>A0ABW3CSD5</accession>
<dbReference type="Proteomes" id="UP001596978">
    <property type="component" value="Unassembled WGS sequence"/>
</dbReference>
<comment type="caution">
    <text evidence="2">The sequence shown here is derived from an EMBL/GenBank/DDBJ whole genome shotgun (WGS) entry which is preliminary data.</text>
</comment>
<dbReference type="Gene3D" id="3.40.50.150">
    <property type="entry name" value="Vaccinia Virus protein VP39"/>
    <property type="match status" value="1"/>
</dbReference>
<dbReference type="InterPro" id="IPR025714">
    <property type="entry name" value="Methyltranfer_dom"/>
</dbReference>
<keyword evidence="2" id="KW-0808">Transferase</keyword>
<keyword evidence="3" id="KW-1185">Reference proteome</keyword>
<evidence type="ECO:0000313" key="3">
    <source>
        <dbReference type="Proteomes" id="UP001596978"/>
    </source>
</evidence>
<name>A0ABW3CSD5_9FLAO</name>
<dbReference type="GO" id="GO:0008168">
    <property type="term" value="F:methyltransferase activity"/>
    <property type="evidence" value="ECO:0007669"/>
    <property type="project" value="UniProtKB-KW"/>
</dbReference>
<dbReference type="GO" id="GO:0032259">
    <property type="term" value="P:methylation"/>
    <property type="evidence" value="ECO:0007669"/>
    <property type="project" value="UniProtKB-KW"/>
</dbReference>
<dbReference type="RefSeq" id="WP_386402357.1">
    <property type="nucleotide sequence ID" value="NZ_JBHTJH010000001.1"/>
</dbReference>
<dbReference type="PANTHER" id="PTHR43861">
    <property type="entry name" value="TRANS-ACONITATE 2-METHYLTRANSFERASE-RELATED"/>
    <property type="match status" value="1"/>
</dbReference>
<dbReference type="Pfam" id="PF13847">
    <property type="entry name" value="Methyltransf_31"/>
    <property type="match status" value="1"/>
</dbReference>
<dbReference type="EMBL" id="JBHTJH010000001">
    <property type="protein sequence ID" value="MFD0860676.1"/>
    <property type="molecule type" value="Genomic_DNA"/>
</dbReference>
<feature type="domain" description="Methyltransferase" evidence="1">
    <location>
        <begin position="40"/>
        <end position="164"/>
    </location>
</feature>
<dbReference type="InterPro" id="IPR029063">
    <property type="entry name" value="SAM-dependent_MTases_sf"/>
</dbReference>
<organism evidence="2 3">
    <name type="scientific">Sungkyunkwania multivorans</name>
    <dbReference type="NCBI Taxonomy" id="1173618"/>
    <lineage>
        <taxon>Bacteria</taxon>
        <taxon>Pseudomonadati</taxon>
        <taxon>Bacteroidota</taxon>
        <taxon>Flavobacteriia</taxon>
        <taxon>Flavobacteriales</taxon>
        <taxon>Flavobacteriaceae</taxon>
        <taxon>Sungkyunkwania</taxon>
    </lineage>
</organism>
<gene>
    <name evidence="2" type="ORF">ACFQ1M_00535</name>
</gene>
<dbReference type="PANTHER" id="PTHR43861:SF1">
    <property type="entry name" value="TRANS-ACONITATE 2-METHYLTRANSFERASE"/>
    <property type="match status" value="1"/>
</dbReference>
<evidence type="ECO:0000313" key="2">
    <source>
        <dbReference type="EMBL" id="MFD0860676.1"/>
    </source>
</evidence>
<proteinExistence type="predicted"/>
<keyword evidence="2" id="KW-0489">Methyltransferase</keyword>
<sequence>MKEQNAYILGTDQTELFRLGIQHQAWAEEAQRGWRLAGFKRGQTILDLGCGPGFCTKELAFIVGEHGKVIAVDKSEHFIEHLQKVVTLQGLRVEAIHADFDDIHLESDSLDGMYCRWALAWLPEPEKILEKVYKALKPGGVVVLQEYYDWSTHQIRPHQVALQKAIDAALQSFKDSPWEIDIGRKLPHMLANMGMTVTHTRPMIKLLRPSDADWIWPRSFYHSYFPRVKDMGYLSEAEVSAALKDLYEMEHDENATICCPLMIEVIAKKV</sequence>
<dbReference type="SUPFAM" id="SSF53335">
    <property type="entry name" value="S-adenosyl-L-methionine-dependent methyltransferases"/>
    <property type="match status" value="1"/>
</dbReference>
<protein>
    <submittedName>
        <fullName evidence="2">Methyltransferase domain-containing protein</fullName>
    </submittedName>
</protein>
<dbReference type="CDD" id="cd02440">
    <property type="entry name" value="AdoMet_MTases"/>
    <property type="match status" value="1"/>
</dbReference>
<reference evidence="3" key="1">
    <citation type="journal article" date="2019" name="Int. J. Syst. Evol. Microbiol.">
        <title>The Global Catalogue of Microorganisms (GCM) 10K type strain sequencing project: providing services to taxonomists for standard genome sequencing and annotation.</title>
        <authorList>
            <consortium name="The Broad Institute Genomics Platform"/>
            <consortium name="The Broad Institute Genome Sequencing Center for Infectious Disease"/>
            <person name="Wu L."/>
            <person name="Ma J."/>
        </authorList>
    </citation>
    <scope>NUCLEOTIDE SEQUENCE [LARGE SCALE GENOMIC DNA]</scope>
    <source>
        <strain evidence="3">CCUG 62952</strain>
    </source>
</reference>